<reference evidence="9 10" key="1">
    <citation type="submission" date="2017-05" db="EMBL/GenBank/DDBJ databases">
        <title>Vagococcus spp. assemblies.</title>
        <authorList>
            <person name="Gulvik C.A."/>
        </authorList>
    </citation>
    <scope>NUCLEOTIDE SEQUENCE [LARGE SCALE GENOMIC DNA]</scope>
    <source>
        <strain evidence="9 10">SS1995</strain>
    </source>
</reference>
<organism evidence="9 10">
    <name type="scientific">Vagococcus vulneris</name>
    <dbReference type="NCBI Taxonomy" id="1977869"/>
    <lineage>
        <taxon>Bacteria</taxon>
        <taxon>Bacillati</taxon>
        <taxon>Bacillota</taxon>
        <taxon>Bacilli</taxon>
        <taxon>Lactobacillales</taxon>
        <taxon>Enterococcaceae</taxon>
        <taxon>Vagococcus</taxon>
    </lineage>
</organism>
<keyword evidence="7" id="KW-0418">Kinase</keyword>
<proteinExistence type="predicted"/>
<dbReference type="AlphaFoldDB" id="A0A430A2H3"/>
<dbReference type="GO" id="GO:0009401">
    <property type="term" value="P:phosphoenolpyruvate-dependent sugar phosphotransferase system"/>
    <property type="evidence" value="ECO:0007669"/>
    <property type="project" value="UniProtKB-KW"/>
</dbReference>
<keyword evidence="4" id="KW-0762">Sugar transport</keyword>
<evidence type="ECO:0000313" key="10">
    <source>
        <dbReference type="Proteomes" id="UP000287857"/>
    </source>
</evidence>
<comment type="subcellular location">
    <subcellularLocation>
        <location evidence="1">Cytoplasm</location>
    </subcellularLocation>
</comment>
<dbReference type="PANTHER" id="PTHR33799:SF1">
    <property type="entry name" value="PTS SYSTEM MANNOSE-SPECIFIC EIIAB COMPONENT-RELATED"/>
    <property type="match status" value="1"/>
</dbReference>
<dbReference type="OrthoDB" id="6578004at2"/>
<dbReference type="GO" id="GO:0005737">
    <property type="term" value="C:cytoplasm"/>
    <property type="evidence" value="ECO:0007669"/>
    <property type="project" value="UniProtKB-SubCell"/>
</dbReference>
<dbReference type="PANTHER" id="PTHR33799">
    <property type="entry name" value="PTS PERMEASE-RELATED-RELATED"/>
    <property type="match status" value="1"/>
</dbReference>
<dbReference type="Gene3D" id="3.40.50.510">
    <property type="entry name" value="Phosphotransferase system, mannose-type IIA component"/>
    <property type="match status" value="1"/>
</dbReference>
<evidence type="ECO:0000256" key="7">
    <source>
        <dbReference type="ARBA" id="ARBA00022777"/>
    </source>
</evidence>
<accession>A0A430A2H3</accession>
<evidence type="ECO:0000256" key="2">
    <source>
        <dbReference type="ARBA" id="ARBA00022448"/>
    </source>
</evidence>
<keyword evidence="5" id="KW-0808">Transferase</keyword>
<dbReference type="InterPro" id="IPR036662">
    <property type="entry name" value="PTS_EIIA_man-typ_sf"/>
</dbReference>
<protein>
    <recommendedName>
        <fullName evidence="8">PTS EIIA type-4 domain-containing protein</fullName>
    </recommendedName>
</protein>
<feature type="domain" description="PTS EIIA type-4" evidence="8">
    <location>
        <begin position="1"/>
        <end position="123"/>
    </location>
</feature>
<dbReference type="PROSITE" id="PS51096">
    <property type="entry name" value="PTS_EIIA_TYPE_4"/>
    <property type="match status" value="1"/>
</dbReference>
<sequence>MRKVIIASHGLMAKGVKDSVEMISGKQENLSAFSMEAGESPQDVIKKIENILEYATSGEEIILVSDFPGGSINTAMMGLLGEPKISQLSGLNIPMVLELVLANDAEPIAGVLDKAVESGKKAVSMMELQNEKQNEEEDFYD</sequence>
<keyword evidence="6" id="KW-0598">Phosphotransferase system</keyword>
<evidence type="ECO:0000313" key="9">
    <source>
        <dbReference type="EMBL" id="RSU00612.1"/>
    </source>
</evidence>
<keyword evidence="2" id="KW-0813">Transport</keyword>
<keyword evidence="3" id="KW-0963">Cytoplasm</keyword>
<dbReference type="Proteomes" id="UP000287857">
    <property type="component" value="Unassembled WGS sequence"/>
</dbReference>
<dbReference type="InterPro" id="IPR033887">
    <property type="entry name" value="PTS_IIA_man"/>
</dbReference>
<evidence type="ECO:0000256" key="4">
    <source>
        <dbReference type="ARBA" id="ARBA00022597"/>
    </source>
</evidence>
<evidence type="ECO:0000256" key="5">
    <source>
        <dbReference type="ARBA" id="ARBA00022679"/>
    </source>
</evidence>
<name>A0A430A2H3_9ENTE</name>
<dbReference type="InterPro" id="IPR004701">
    <property type="entry name" value="PTS_EIIA_man-typ"/>
</dbReference>
<comment type="caution">
    <text evidence="9">The sequence shown here is derived from an EMBL/GenBank/DDBJ whole genome shotgun (WGS) entry which is preliminary data.</text>
</comment>
<keyword evidence="10" id="KW-1185">Reference proteome</keyword>
<evidence type="ECO:0000256" key="1">
    <source>
        <dbReference type="ARBA" id="ARBA00004496"/>
    </source>
</evidence>
<dbReference type="SUPFAM" id="SSF53062">
    <property type="entry name" value="PTS system fructose IIA component-like"/>
    <property type="match status" value="1"/>
</dbReference>
<dbReference type="EMBL" id="NGJS01000001">
    <property type="protein sequence ID" value="RSU00612.1"/>
    <property type="molecule type" value="Genomic_DNA"/>
</dbReference>
<gene>
    <name evidence="9" type="ORF">CBF37_00960</name>
</gene>
<dbReference type="GO" id="GO:0016020">
    <property type="term" value="C:membrane"/>
    <property type="evidence" value="ECO:0007669"/>
    <property type="project" value="InterPro"/>
</dbReference>
<evidence type="ECO:0000256" key="6">
    <source>
        <dbReference type="ARBA" id="ARBA00022683"/>
    </source>
</evidence>
<dbReference type="RefSeq" id="WP_002350269.1">
    <property type="nucleotide sequence ID" value="NZ_NGJS01000001.1"/>
</dbReference>
<evidence type="ECO:0000256" key="3">
    <source>
        <dbReference type="ARBA" id="ARBA00022490"/>
    </source>
</evidence>
<dbReference type="Pfam" id="PF03610">
    <property type="entry name" value="EIIA-man"/>
    <property type="match status" value="1"/>
</dbReference>
<dbReference type="CDD" id="cd00006">
    <property type="entry name" value="PTS_IIA_man"/>
    <property type="match status" value="1"/>
</dbReference>
<dbReference type="GO" id="GO:0016301">
    <property type="term" value="F:kinase activity"/>
    <property type="evidence" value="ECO:0007669"/>
    <property type="project" value="UniProtKB-KW"/>
</dbReference>
<dbReference type="InterPro" id="IPR051471">
    <property type="entry name" value="Bacterial_PTS_sugar_comp"/>
</dbReference>
<evidence type="ECO:0000259" key="8">
    <source>
        <dbReference type="PROSITE" id="PS51096"/>
    </source>
</evidence>